<reference evidence="1 2" key="1">
    <citation type="journal article" date="2023" name="Int. J. Mol. Sci.">
        <title>Pathogenicity and Genomic Characterization of a Novel Genospecies, Bacillus shihchuchen, of the Bacillus cereus Group Isolated from Chinese Softshell Turtle (Pelodiscus sinensis).</title>
        <authorList>
            <person name="Cheng L.W."/>
            <person name="Byadgi O.V."/>
            <person name="Tsai C.E."/>
            <person name="Wang P.C."/>
            <person name="Chen S.C."/>
        </authorList>
    </citation>
    <scope>NUCLEOTIDE SEQUENCE [LARGE SCALE GENOMIC DNA]</scope>
    <source>
        <strain evidence="1 2">QF108-045</strain>
    </source>
</reference>
<proteinExistence type="predicted"/>
<name>A0ABT7KVT6_9BACI</name>
<accession>A0ABT7KVT6</accession>
<dbReference type="Proteomes" id="UP001229716">
    <property type="component" value="Unassembled WGS sequence"/>
</dbReference>
<protein>
    <submittedName>
        <fullName evidence="1">DUF4440 domain-containing protein</fullName>
    </submittedName>
</protein>
<evidence type="ECO:0000313" key="2">
    <source>
        <dbReference type="Proteomes" id="UP001229716"/>
    </source>
</evidence>
<comment type="caution">
    <text evidence="1">The sequence shown here is derived from an EMBL/GenBank/DDBJ whole genome shotgun (WGS) entry which is preliminary data.</text>
</comment>
<gene>
    <name evidence="1" type="ORF">P6F46_15555</name>
</gene>
<keyword evidence="2" id="KW-1185">Reference proteome</keyword>
<sequence length="128" mass="15542">MMNEALYAIKEYRNELNTGNIEKINNWVSDDFIGYFGYYNDRDYEVYRGDTYKEDNIETLKSYEGQNPYWNYKDLTHSLRKENELVLSSIVDFYLHDKKVASVLAMEVFKKEIDGWKLYRQHMERYAE</sequence>
<dbReference type="EMBL" id="JASWHZ010000001">
    <property type="protein sequence ID" value="MDL2418230.1"/>
    <property type="molecule type" value="Genomic_DNA"/>
</dbReference>
<organism evidence="1 2">
    <name type="scientific">Bacillus shihchuchen</name>
    <dbReference type="NCBI Taxonomy" id="3036942"/>
    <lineage>
        <taxon>Bacteria</taxon>
        <taxon>Bacillati</taxon>
        <taxon>Bacillota</taxon>
        <taxon>Bacilli</taxon>
        <taxon>Bacillales</taxon>
        <taxon>Bacillaceae</taxon>
        <taxon>Bacillus</taxon>
        <taxon>Bacillus cereus group</taxon>
    </lineage>
</organism>
<evidence type="ECO:0000313" key="1">
    <source>
        <dbReference type="EMBL" id="MDL2418230.1"/>
    </source>
</evidence>